<sequence length="153" mass="17053">KAVKKLKQLTYNIPIGVMGPAITDRGLGFEHIPHVIGATIAILNGANYCQACCRTEHMGLPERKDVVEALRTYKIALYGADLAKIPGLQNLDNQISKARYKNEWGKQLNLAIEPYLAKKMFKRIGPKNQEKKGCTICGKLCPFNIIDSQKEIN</sequence>
<keyword evidence="3" id="KW-0949">S-adenosyl-L-methionine</keyword>
<dbReference type="PANTHER" id="PTHR30557">
    <property type="entry name" value="THIAMINE BIOSYNTHESIS PROTEIN THIC"/>
    <property type="match status" value="1"/>
</dbReference>
<evidence type="ECO:0000313" key="9">
    <source>
        <dbReference type="EMBL" id="KKM74705.1"/>
    </source>
</evidence>
<organism evidence="9">
    <name type="scientific">marine sediment metagenome</name>
    <dbReference type="NCBI Taxonomy" id="412755"/>
    <lineage>
        <taxon>unclassified sequences</taxon>
        <taxon>metagenomes</taxon>
        <taxon>ecological metagenomes</taxon>
    </lineage>
</organism>
<dbReference type="GO" id="GO:0009228">
    <property type="term" value="P:thiamine biosynthetic process"/>
    <property type="evidence" value="ECO:0007669"/>
    <property type="project" value="InterPro"/>
</dbReference>
<dbReference type="Pfam" id="PF01964">
    <property type="entry name" value="ThiC_Rad_SAM"/>
    <property type="match status" value="1"/>
</dbReference>
<keyword evidence="5" id="KW-0862">Zinc</keyword>
<evidence type="ECO:0000256" key="6">
    <source>
        <dbReference type="ARBA" id="ARBA00023004"/>
    </source>
</evidence>
<dbReference type="Gene3D" id="6.10.250.620">
    <property type="match status" value="1"/>
</dbReference>
<evidence type="ECO:0000256" key="3">
    <source>
        <dbReference type="ARBA" id="ARBA00022691"/>
    </source>
</evidence>
<evidence type="ECO:0000256" key="5">
    <source>
        <dbReference type="ARBA" id="ARBA00022833"/>
    </source>
</evidence>
<dbReference type="EMBL" id="LAZR01009095">
    <property type="protein sequence ID" value="KKM74705.1"/>
    <property type="molecule type" value="Genomic_DNA"/>
</dbReference>
<dbReference type="GO" id="GO:0016829">
    <property type="term" value="F:lyase activity"/>
    <property type="evidence" value="ECO:0007669"/>
    <property type="project" value="UniProtKB-KW"/>
</dbReference>
<feature type="non-terminal residue" evidence="9">
    <location>
        <position position="1"/>
    </location>
</feature>
<dbReference type="Gene3D" id="3.20.20.540">
    <property type="entry name" value="Radical SAM ThiC family, central domain"/>
    <property type="match status" value="1"/>
</dbReference>
<dbReference type="PANTHER" id="PTHR30557:SF1">
    <property type="entry name" value="PHOSPHOMETHYLPYRIMIDINE SYNTHASE, CHLOROPLASTIC"/>
    <property type="match status" value="1"/>
</dbReference>
<name>A0A0F9MDM5_9ZZZZ</name>
<comment type="cofactor">
    <cofactor evidence="1">
        <name>[4Fe-4S] cluster</name>
        <dbReference type="ChEBI" id="CHEBI:49883"/>
    </cofactor>
</comment>
<evidence type="ECO:0000256" key="7">
    <source>
        <dbReference type="ARBA" id="ARBA00023014"/>
    </source>
</evidence>
<accession>A0A0F9MDM5</accession>
<reference evidence="9" key="1">
    <citation type="journal article" date="2015" name="Nature">
        <title>Complex archaea that bridge the gap between prokaryotes and eukaryotes.</title>
        <authorList>
            <person name="Spang A."/>
            <person name="Saw J.H."/>
            <person name="Jorgensen S.L."/>
            <person name="Zaremba-Niedzwiedzka K."/>
            <person name="Martijn J."/>
            <person name="Lind A.E."/>
            <person name="van Eijk R."/>
            <person name="Schleper C."/>
            <person name="Guy L."/>
            <person name="Ettema T.J."/>
        </authorList>
    </citation>
    <scope>NUCLEOTIDE SEQUENCE</scope>
</reference>
<evidence type="ECO:0000256" key="1">
    <source>
        <dbReference type="ARBA" id="ARBA00001966"/>
    </source>
</evidence>
<dbReference type="AlphaFoldDB" id="A0A0F9MDM5"/>
<keyword evidence="4" id="KW-0479">Metal-binding</keyword>
<gene>
    <name evidence="9" type="ORF">LCGC14_1397690</name>
</gene>
<evidence type="ECO:0000256" key="2">
    <source>
        <dbReference type="ARBA" id="ARBA00022485"/>
    </source>
</evidence>
<dbReference type="GO" id="GO:0051539">
    <property type="term" value="F:4 iron, 4 sulfur cluster binding"/>
    <property type="evidence" value="ECO:0007669"/>
    <property type="project" value="UniProtKB-KW"/>
</dbReference>
<keyword evidence="7" id="KW-0411">Iron-sulfur</keyword>
<proteinExistence type="predicted"/>
<comment type="caution">
    <text evidence="9">The sequence shown here is derived from an EMBL/GenBank/DDBJ whole genome shotgun (WGS) entry which is preliminary data.</text>
</comment>
<keyword evidence="2" id="KW-0004">4Fe-4S</keyword>
<evidence type="ECO:0000256" key="8">
    <source>
        <dbReference type="ARBA" id="ARBA00023239"/>
    </source>
</evidence>
<keyword evidence="8" id="KW-0456">Lyase</keyword>
<dbReference type="GO" id="GO:0046872">
    <property type="term" value="F:metal ion binding"/>
    <property type="evidence" value="ECO:0007669"/>
    <property type="project" value="UniProtKB-KW"/>
</dbReference>
<evidence type="ECO:0000256" key="4">
    <source>
        <dbReference type="ARBA" id="ARBA00022723"/>
    </source>
</evidence>
<protein>
    <submittedName>
        <fullName evidence="9">Uncharacterized protein</fullName>
    </submittedName>
</protein>
<keyword evidence="6" id="KW-0408">Iron</keyword>
<dbReference type="InterPro" id="IPR038521">
    <property type="entry name" value="ThiC/Bza_core_dom"/>
</dbReference>
<dbReference type="InterPro" id="IPR002817">
    <property type="entry name" value="ThiC/BzaA/B"/>
</dbReference>